<feature type="coiled-coil region" evidence="1">
    <location>
        <begin position="242"/>
        <end position="269"/>
    </location>
</feature>
<dbReference type="PANTHER" id="PTHR34649:SF1">
    <property type="entry name" value="CILIA- AND FLAGELLA-ASSOCIATED PROTEIN 99"/>
    <property type="match status" value="1"/>
</dbReference>
<dbReference type="PANTHER" id="PTHR34649">
    <property type="entry name" value="CILIA- AND FLAGELLA-ASSOCIATED PROTEIN 99"/>
    <property type="match status" value="1"/>
</dbReference>
<gene>
    <name evidence="2" type="ORF">AFUS01_LOCUS46027</name>
</gene>
<evidence type="ECO:0000313" key="3">
    <source>
        <dbReference type="Proteomes" id="UP000708208"/>
    </source>
</evidence>
<feature type="coiled-coil region" evidence="1">
    <location>
        <begin position="60"/>
        <end position="124"/>
    </location>
</feature>
<reference evidence="2" key="1">
    <citation type="submission" date="2021-06" db="EMBL/GenBank/DDBJ databases">
        <authorList>
            <person name="Hodson N. C."/>
            <person name="Mongue J. A."/>
            <person name="Jaron S. K."/>
        </authorList>
    </citation>
    <scope>NUCLEOTIDE SEQUENCE</scope>
</reference>
<sequence length="348" mass="41194">MDSKLKLKNVLKEPVMRGKPTIATILREHKLVEERDAVERQELERIMSGGMSPENYNYWLEKRREEEERQQREAMDQRKNELRLSHQKITERNNQKMEENRLRAHQFREQEMKLKQDLAEQNEQKIICARDNVDKIMLTEIMAQVAVANKLKEKKQVAQLVKEETTQIQEEGRRAKVKCDEERKDKIQKIQAASLVSHKIRELYNPYEIKEQGLNCELSDSEARFRIYLHKCDESAKVLDTKNRVEAEKKARREKIEEAKQKIAAYHELVKERRKYKLSPHLAPLWFRSCRSSVLSSRKFNVIRTVGALLTFTYVILIKKSTMKESSMQQFGLPCPTRLINGPKHKTH</sequence>
<dbReference type="Proteomes" id="UP000708208">
    <property type="component" value="Unassembled WGS sequence"/>
</dbReference>
<dbReference type="EMBL" id="CAJVCH010571175">
    <property type="protein sequence ID" value="CAG7836833.1"/>
    <property type="molecule type" value="Genomic_DNA"/>
</dbReference>
<dbReference type="InterPro" id="IPR039341">
    <property type="entry name" value="CFAP99"/>
</dbReference>
<name>A0A8J2PMT0_9HEXA</name>
<organism evidence="2 3">
    <name type="scientific">Allacma fusca</name>
    <dbReference type="NCBI Taxonomy" id="39272"/>
    <lineage>
        <taxon>Eukaryota</taxon>
        <taxon>Metazoa</taxon>
        <taxon>Ecdysozoa</taxon>
        <taxon>Arthropoda</taxon>
        <taxon>Hexapoda</taxon>
        <taxon>Collembola</taxon>
        <taxon>Symphypleona</taxon>
        <taxon>Sminthuridae</taxon>
        <taxon>Allacma</taxon>
    </lineage>
</organism>
<comment type="caution">
    <text evidence="2">The sequence shown here is derived from an EMBL/GenBank/DDBJ whole genome shotgun (WGS) entry which is preliminary data.</text>
</comment>
<keyword evidence="3" id="KW-1185">Reference proteome</keyword>
<accession>A0A8J2PMT0</accession>
<keyword evidence="1" id="KW-0175">Coiled coil</keyword>
<evidence type="ECO:0008006" key="4">
    <source>
        <dbReference type="Google" id="ProtNLM"/>
    </source>
</evidence>
<evidence type="ECO:0000256" key="1">
    <source>
        <dbReference type="SAM" id="Coils"/>
    </source>
</evidence>
<proteinExistence type="predicted"/>
<evidence type="ECO:0000313" key="2">
    <source>
        <dbReference type="EMBL" id="CAG7836833.1"/>
    </source>
</evidence>
<dbReference type="AlphaFoldDB" id="A0A8J2PMT0"/>
<protein>
    <recommendedName>
        <fullName evidence="4">Trichohyalin-plectin-homology domain-containing protein</fullName>
    </recommendedName>
</protein>